<reference evidence="2" key="2">
    <citation type="submission" date="2020-09" db="EMBL/GenBank/DDBJ databases">
        <authorList>
            <person name="Sun Q."/>
            <person name="Kim S."/>
        </authorList>
    </citation>
    <scope>NUCLEOTIDE SEQUENCE</scope>
    <source>
        <strain evidence="2">KCTC 32296</strain>
    </source>
</reference>
<comment type="caution">
    <text evidence="2">The sequence shown here is derived from an EMBL/GenBank/DDBJ whole genome shotgun (WGS) entry which is preliminary data.</text>
</comment>
<name>A0A918PTR8_9CAUL</name>
<feature type="transmembrane region" description="Helical" evidence="1">
    <location>
        <begin position="134"/>
        <end position="157"/>
    </location>
</feature>
<dbReference type="AlphaFoldDB" id="A0A918PTR8"/>
<organism evidence="2 3">
    <name type="scientific">Asticcacaulis endophyticus</name>
    <dbReference type="NCBI Taxonomy" id="1395890"/>
    <lineage>
        <taxon>Bacteria</taxon>
        <taxon>Pseudomonadati</taxon>
        <taxon>Pseudomonadota</taxon>
        <taxon>Alphaproteobacteria</taxon>
        <taxon>Caulobacterales</taxon>
        <taxon>Caulobacteraceae</taxon>
        <taxon>Asticcacaulis</taxon>
    </lineage>
</organism>
<reference evidence="2" key="1">
    <citation type="journal article" date="2014" name="Int. J. Syst. Evol. Microbiol.">
        <title>Complete genome sequence of Corynebacterium casei LMG S-19264T (=DSM 44701T), isolated from a smear-ripened cheese.</title>
        <authorList>
            <consortium name="US DOE Joint Genome Institute (JGI-PGF)"/>
            <person name="Walter F."/>
            <person name="Albersmeier A."/>
            <person name="Kalinowski J."/>
            <person name="Ruckert C."/>
        </authorList>
    </citation>
    <scope>NUCLEOTIDE SEQUENCE</scope>
    <source>
        <strain evidence="2">KCTC 32296</strain>
    </source>
</reference>
<keyword evidence="1" id="KW-0812">Transmembrane</keyword>
<evidence type="ECO:0000313" key="3">
    <source>
        <dbReference type="Proteomes" id="UP000662572"/>
    </source>
</evidence>
<gene>
    <name evidence="2" type="ORF">GCM10011273_03090</name>
</gene>
<protein>
    <recommendedName>
        <fullName evidence="4">Bacteriophage tail tape measure N-terminal domain-containing protein</fullName>
    </recommendedName>
</protein>
<keyword evidence="1" id="KW-1133">Transmembrane helix</keyword>
<dbReference type="RefSeq" id="WP_189484610.1">
    <property type="nucleotide sequence ID" value="NZ_BMZB01000001.1"/>
</dbReference>
<accession>A0A918PTR8</accession>
<proteinExistence type="predicted"/>
<evidence type="ECO:0008006" key="4">
    <source>
        <dbReference type="Google" id="ProtNLM"/>
    </source>
</evidence>
<keyword evidence="3" id="KW-1185">Reference proteome</keyword>
<dbReference type="Proteomes" id="UP000662572">
    <property type="component" value="Unassembled WGS sequence"/>
</dbReference>
<evidence type="ECO:0000313" key="2">
    <source>
        <dbReference type="EMBL" id="GGZ21696.1"/>
    </source>
</evidence>
<keyword evidence="1" id="KW-0472">Membrane</keyword>
<dbReference type="EMBL" id="BMZB01000001">
    <property type="protein sequence ID" value="GGZ21696.1"/>
    <property type="molecule type" value="Genomic_DNA"/>
</dbReference>
<evidence type="ECO:0000256" key="1">
    <source>
        <dbReference type="SAM" id="Phobius"/>
    </source>
</evidence>
<sequence>MDVASLGIAVDSSQAKGASGDLNALTESARRADSAIESLGDEAQSTAGSFDRMAASVARTSGVRKLATDIDRVGKSAQANRHHVLNMGHQFIDLGVQGVGGANMLVAFIQQAAQMGPIAAQAEMSVTQWARAFGLLNPVVLATTVAVGVAAGAFALFKSDVDKAANNDDFVKSLGLTDKELKKLGDTSVTVGDMFKGLWMTIDEGGRVSKVFTDIKTVAVDSFRAILDAIKTAIAGLYGADRAWKEFKAGRITDLEGIWEATKFYTKMAEARMDDFGAKVGANATRASEERLTKAANALRGSRSDRSTRQPRYEGILESGALNDGFDFTKTSDMYRDITDRFAAMERVADPLGDKLKKLNSQFDVTGIPNPAIQRMEAFADAARSVGENLGYAAAYGDKLGESVTNSLRRIAAEWAANKLGDIFASMVDGKKGNSISDAGGFSGYAKSLFSFDGGGFTGNGSRSGGIDGKGGFPAILHPRETVTDHTKGQGGFNFAPNIQINGEALTDRLMSGIRSVVEDNRRYVDREIKKSVPAMNNRYAKIGTYS</sequence>